<dbReference type="AlphaFoldDB" id="A0A6V8LT05"/>
<gene>
    <name evidence="1" type="ORF">NNJEOMEG_01281</name>
</gene>
<organism evidence="1 2">
    <name type="scientific">Fundidesulfovibrio magnetotacticus</name>
    <dbReference type="NCBI Taxonomy" id="2730080"/>
    <lineage>
        <taxon>Bacteria</taxon>
        <taxon>Pseudomonadati</taxon>
        <taxon>Thermodesulfobacteriota</taxon>
        <taxon>Desulfovibrionia</taxon>
        <taxon>Desulfovibrionales</taxon>
        <taxon>Desulfovibrionaceae</taxon>
        <taxon>Fundidesulfovibrio</taxon>
    </lineage>
</organism>
<reference evidence="1 2" key="1">
    <citation type="submission" date="2020-04" db="EMBL/GenBank/DDBJ databases">
        <authorList>
            <consortium name="Desulfovibrio sp. FSS-1 genome sequencing consortium"/>
            <person name="Shimoshige H."/>
            <person name="Kobayashi H."/>
            <person name="Maekawa T."/>
        </authorList>
    </citation>
    <scope>NUCLEOTIDE SEQUENCE [LARGE SCALE GENOMIC DNA]</scope>
    <source>
        <strain evidence="1 2">SIID29052-01</strain>
    </source>
</reference>
<sequence>MTTTEKDAKFRFCPLLTTPEGKMRFCQGAQCMMWRWCGEEEGAEAPGFCGLASAPAALSRRQAGGFLRAEPRKEPENPFG</sequence>
<evidence type="ECO:0000313" key="1">
    <source>
        <dbReference type="EMBL" id="GFK93448.1"/>
    </source>
</evidence>
<accession>A0A6V8LT05</accession>
<proteinExistence type="predicted"/>
<dbReference type="RefSeq" id="WP_173082474.1">
    <property type="nucleotide sequence ID" value="NZ_BLTE01000004.1"/>
</dbReference>
<keyword evidence="2" id="KW-1185">Reference proteome</keyword>
<evidence type="ECO:0000313" key="2">
    <source>
        <dbReference type="Proteomes" id="UP000494245"/>
    </source>
</evidence>
<dbReference type="Proteomes" id="UP000494245">
    <property type="component" value="Unassembled WGS sequence"/>
</dbReference>
<protein>
    <submittedName>
        <fullName evidence="1">Uncharacterized protein</fullName>
    </submittedName>
</protein>
<name>A0A6V8LT05_9BACT</name>
<dbReference type="EMBL" id="BLTE01000004">
    <property type="protein sequence ID" value="GFK93448.1"/>
    <property type="molecule type" value="Genomic_DNA"/>
</dbReference>
<comment type="caution">
    <text evidence="1">The sequence shown here is derived from an EMBL/GenBank/DDBJ whole genome shotgun (WGS) entry which is preliminary data.</text>
</comment>
<reference evidence="1 2" key="2">
    <citation type="submission" date="2020-05" db="EMBL/GenBank/DDBJ databases">
        <title>Draft genome sequence of Desulfovibrio sp. strainFSS-1.</title>
        <authorList>
            <person name="Shimoshige H."/>
            <person name="Kobayashi H."/>
            <person name="Maekawa T."/>
        </authorList>
    </citation>
    <scope>NUCLEOTIDE SEQUENCE [LARGE SCALE GENOMIC DNA]</scope>
    <source>
        <strain evidence="1 2">SIID29052-01</strain>
    </source>
</reference>